<dbReference type="NCBIfam" id="TIGR04448">
    <property type="entry name" value="creatininase"/>
    <property type="match status" value="1"/>
</dbReference>
<evidence type="ECO:0000256" key="4">
    <source>
        <dbReference type="ARBA" id="ARBA00022833"/>
    </source>
</evidence>
<comment type="caution">
    <text evidence="7">The sequence shown here is derived from an EMBL/GenBank/DDBJ whole genome shotgun (WGS) entry which is preliminary data.</text>
</comment>
<evidence type="ECO:0000256" key="5">
    <source>
        <dbReference type="ARBA" id="ARBA00024029"/>
    </source>
</evidence>
<name>A0ABT7XU59_9NEIS</name>
<protein>
    <submittedName>
        <fullName evidence="7">Creatininase</fullName>
        <ecNumber evidence="7">3.5.2.10</ecNumber>
    </submittedName>
</protein>
<comment type="cofactor">
    <cofactor evidence="1">
        <name>Zn(2+)</name>
        <dbReference type="ChEBI" id="CHEBI:29105"/>
    </cofactor>
</comment>
<accession>A0ABT7XU59</accession>
<dbReference type="Proteomes" id="UP001168540">
    <property type="component" value="Unassembled WGS sequence"/>
</dbReference>
<dbReference type="EMBL" id="JAUEDK010000063">
    <property type="protein sequence ID" value="MDN0077342.1"/>
    <property type="molecule type" value="Genomic_DNA"/>
</dbReference>
<reference evidence="7" key="1">
    <citation type="submission" date="2023-06" db="EMBL/GenBank/DDBJ databases">
        <authorList>
            <person name="Zhang S."/>
        </authorList>
    </citation>
    <scope>NUCLEOTIDE SEQUENCE</scope>
    <source>
        <strain evidence="7">SG2303</strain>
    </source>
</reference>
<sequence>MAEITWTEYQHRIKEESPVVLIPVGALEQHGPHLPMGTDHLIPTAISRLVAEEVAAIVAPPFNYGYKSQPRMGGGNHFCGTTSLDGHTLSIMLRDVIKEFARHGVRRIAVMDGHYENMMFLIEGIDLALRELRYEGIHDLKILRIEYWDFTSNETLTKVFPDGFPGYALEHAAVMETSMSLYLHPHLVRLEKLPDDPPADFPPYDVYPLNPAWTPASGVLSPAHGASADKGKNLIDEYVQRIATALKDEFPGI</sequence>
<dbReference type="InterPro" id="IPR031034">
    <property type="entry name" value="Creatininase"/>
</dbReference>
<evidence type="ECO:0000313" key="6">
    <source>
        <dbReference type="EMBL" id="MDN0076331.1"/>
    </source>
</evidence>
<dbReference type="EC" id="3.5.2.10" evidence="7"/>
<proteinExistence type="inferred from homology"/>
<dbReference type="PANTHER" id="PTHR35005:SF1">
    <property type="entry name" value="2-AMINO-5-FORMYLAMINO-6-RIBOSYLAMINOPYRIMIDIN-4(3H)-ONE 5'-MONOPHOSPHATE DEFORMYLASE"/>
    <property type="match status" value="1"/>
</dbReference>
<comment type="similarity">
    <text evidence="5">Belongs to the creatininase superfamily.</text>
</comment>
<keyword evidence="8" id="KW-1185">Reference proteome</keyword>
<dbReference type="InterPro" id="IPR003785">
    <property type="entry name" value="Creatininase/forma_Hydrolase"/>
</dbReference>
<dbReference type="InterPro" id="IPR024087">
    <property type="entry name" value="Creatininase-like_sf"/>
</dbReference>
<dbReference type="Pfam" id="PF02633">
    <property type="entry name" value="Creatininase"/>
    <property type="match status" value="1"/>
</dbReference>
<evidence type="ECO:0000256" key="1">
    <source>
        <dbReference type="ARBA" id="ARBA00001947"/>
    </source>
</evidence>
<dbReference type="RefSeq" id="WP_289830985.1">
    <property type="nucleotide sequence ID" value="NZ_JAUEDK010000030.1"/>
</dbReference>
<evidence type="ECO:0000256" key="2">
    <source>
        <dbReference type="ARBA" id="ARBA00022723"/>
    </source>
</evidence>
<dbReference type="Gene3D" id="3.40.50.10310">
    <property type="entry name" value="Creatininase"/>
    <property type="match status" value="1"/>
</dbReference>
<keyword evidence="4" id="KW-0862">Zinc</keyword>
<evidence type="ECO:0000313" key="7">
    <source>
        <dbReference type="EMBL" id="MDN0077342.1"/>
    </source>
</evidence>
<dbReference type="EMBL" id="JAUEDK010000030">
    <property type="protein sequence ID" value="MDN0076331.1"/>
    <property type="molecule type" value="Genomic_DNA"/>
</dbReference>
<keyword evidence="2" id="KW-0479">Metal-binding</keyword>
<dbReference type="PANTHER" id="PTHR35005">
    <property type="entry name" value="3-DEHYDRO-SCYLLO-INOSOSE HYDROLASE"/>
    <property type="match status" value="1"/>
</dbReference>
<keyword evidence="3 7" id="KW-0378">Hydrolase</keyword>
<organism evidence="7 8">
    <name type="scientific">Crenobacter oryzisoli</name>
    <dbReference type="NCBI Taxonomy" id="3056844"/>
    <lineage>
        <taxon>Bacteria</taxon>
        <taxon>Pseudomonadati</taxon>
        <taxon>Pseudomonadota</taxon>
        <taxon>Betaproteobacteria</taxon>
        <taxon>Neisseriales</taxon>
        <taxon>Neisseriaceae</taxon>
        <taxon>Crenobacter</taxon>
    </lineage>
</organism>
<dbReference type="SUPFAM" id="SSF102215">
    <property type="entry name" value="Creatininase"/>
    <property type="match status" value="1"/>
</dbReference>
<gene>
    <name evidence="6" type="ORF">QU481_15740</name>
    <name evidence="7" type="ORF">QU481_21150</name>
</gene>
<evidence type="ECO:0000256" key="3">
    <source>
        <dbReference type="ARBA" id="ARBA00022801"/>
    </source>
</evidence>
<dbReference type="GO" id="GO:0047789">
    <property type="term" value="F:creatininase activity"/>
    <property type="evidence" value="ECO:0007669"/>
    <property type="project" value="UniProtKB-EC"/>
</dbReference>
<evidence type="ECO:0000313" key="8">
    <source>
        <dbReference type="Proteomes" id="UP001168540"/>
    </source>
</evidence>